<comment type="caution">
    <text evidence="1">The sequence shown here is derived from an EMBL/GenBank/DDBJ whole genome shotgun (WGS) entry which is preliminary data.</text>
</comment>
<protein>
    <submittedName>
        <fullName evidence="1">Uncharacterized protein</fullName>
    </submittedName>
</protein>
<name>A0A1V6Q8I3_9EURO</name>
<keyword evidence="2" id="KW-1185">Reference proteome</keyword>
<evidence type="ECO:0000313" key="2">
    <source>
        <dbReference type="Proteomes" id="UP000191612"/>
    </source>
</evidence>
<gene>
    <name evidence="1" type="ORF">PENSOL_c103G02240</name>
</gene>
<evidence type="ECO:0000313" key="1">
    <source>
        <dbReference type="EMBL" id="OQD85518.1"/>
    </source>
</evidence>
<proteinExistence type="predicted"/>
<reference evidence="2" key="1">
    <citation type="journal article" date="2017" name="Nat. Microbiol.">
        <title>Global analysis of biosynthetic gene clusters reveals vast potential of secondary metabolite production in Penicillium species.</title>
        <authorList>
            <person name="Nielsen J.C."/>
            <person name="Grijseels S."/>
            <person name="Prigent S."/>
            <person name="Ji B."/>
            <person name="Dainat J."/>
            <person name="Nielsen K.F."/>
            <person name="Frisvad J.C."/>
            <person name="Workman M."/>
            <person name="Nielsen J."/>
        </authorList>
    </citation>
    <scope>NUCLEOTIDE SEQUENCE [LARGE SCALE GENOMIC DNA]</scope>
    <source>
        <strain evidence="2">IBT 29525</strain>
    </source>
</reference>
<organism evidence="1 2">
    <name type="scientific">Penicillium solitum</name>
    <dbReference type="NCBI Taxonomy" id="60172"/>
    <lineage>
        <taxon>Eukaryota</taxon>
        <taxon>Fungi</taxon>
        <taxon>Dikarya</taxon>
        <taxon>Ascomycota</taxon>
        <taxon>Pezizomycotina</taxon>
        <taxon>Eurotiomycetes</taxon>
        <taxon>Eurotiomycetidae</taxon>
        <taxon>Eurotiales</taxon>
        <taxon>Aspergillaceae</taxon>
        <taxon>Penicillium</taxon>
    </lineage>
</organism>
<accession>A0A1V6Q8I3</accession>
<sequence length="94" mass="10599">MSADSPQLKCPLENHSQENAAEKQCYLIEVKRLITEFHNPVTTGLRTNVLLVVDEVQSSVGDTDLDFRLLLQQPRYTPTAGSTPSLCPHHPWDR</sequence>
<dbReference type="STRING" id="60172.A0A1V6Q8I3"/>
<dbReference type="EMBL" id="MDYO01000103">
    <property type="protein sequence ID" value="OQD85518.1"/>
    <property type="molecule type" value="Genomic_DNA"/>
</dbReference>
<dbReference type="Proteomes" id="UP000191612">
    <property type="component" value="Unassembled WGS sequence"/>
</dbReference>
<dbReference type="AlphaFoldDB" id="A0A1V6Q8I3"/>